<dbReference type="InterPro" id="IPR007637">
    <property type="entry name" value="Restrct_endonuc_II_DpnII-like"/>
</dbReference>
<dbReference type="GO" id="GO:0009036">
    <property type="term" value="F:type II site-specific deoxyribonuclease activity"/>
    <property type="evidence" value="ECO:0007669"/>
    <property type="project" value="UniProtKB-UniRule"/>
</dbReference>
<dbReference type="EMBL" id="CP018906">
    <property type="protein sequence ID" value="AQW20951.1"/>
    <property type="molecule type" value="Genomic_DNA"/>
</dbReference>
<dbReference type="OrthoDB" id="9771872at2"/>
<keyword evidence="1" id="KW-0540">Nuclease</keyword>
<feature type="domain" description="Restriction endonuclease type II DpnII-like" evidence="2">
    <location>
        <begin position="14"/>
        <end position="303"/>
    </location>
</feature>
<comment type="similarity">
    <text evidence="1">Belongs to the DpnII type II restriction endonuclease family.</text>
</comment>
<proteinExistence type="inferred from homology"/>
<evidence type="ECO:0000259" key="2">
    <source>
        <dbReference type="Pfam" id="PF04556"/>
    </source>
</evidence>
<dbReference type="KEGG" id="lcu:PL11_002980"/>
<evidence type="ECO:0000256" key="1">
    <source>
        <dbReference type="PIRNR" id="PIRNR016080"/>
    </source>
</evidence>
<comment type="function">
    <text evidence="1">A P subtype restriction enzyme that recognizes the double-stranded unmethylated sequence 5'-GATC-3'.</text>
</comment>
<organism evidence="3 4">
    <name type="scientific">Lentilactobacillus curieae</name>
    <dbReference type="NCBI Taxonomy" id="1138822"/>
    <lineage>
        <taxon>Bacteria</taxon>
        <taxon>Bacillati</taxon>
        <taxon>Bacillota</taxon>
        <taxon>Bacilli</taxon>
        <taxon>Lactobacillales</taxon>
        <taxon>Lactobacillaceae</taxon>
        <taxon>Lentilactobacillus</taxon>
    </lineage>
</organism>
<evidence type="ECO:0000313" key="3">
    <source>
        <dbReference type="EMBL" id="AQW20951.1"/>
    </source>
</evidence>
<dbReference type="GO" id="GO:0003677">
    <property type="term" value="F:DNA binding"/>
    <property type="evidence" value="ECO:0007669"/>
    <property type="project" value="UniProtKB-UniRule"/>
</dbReference>
<sequence length="308" mass="34892">MDFAEYMGMSPVNKFQYFMKTRLTTNRTPSYWVKWENANKHIASYEVSLNTLNYLVGKENIAEEARKLFLEQPNLIKTIPLLIASRDMTLDVLIVDADNEMSHSLIDFLNPDISKIDLYLNFMKDSGLLNFLEKELNESLVDYVLGVQVGLDSNGRKNRSGQQNERILATLLERVVSGDESLHYLLQPTQVQMFNQWGILVPEVTPSKNKGGRRYDGAIYNDLTETVTIIETNFYGSGGSKLKAVAGEFSDLYSVNFKNAKNVNFVWISDGPGWDTAKNPMEEAFAIIPNIINVTMAKNGYLSELVEK</sequence>
<dbReference type="PIRSF" id="PIRSF016080">
    <property type="entry name" value="Restrict_endonuc_II_DpmII"/>
    <property type="match status" value="1"/>
</dbReference>
<name>A0A1S6QH68_9LACO</name>
<dbReference type="eggNOG" id="ENOG502Z7V5">
    <property type="taxonomic scope" value="Bacteria"/>
</dbReference>
<keyword evidence="4" id="KW-1185">Reference proteome</keyword>
<dbReference type="REBASE" id="192034">
    <property type="entry name" value="Lcu11381ORF2975P"/>
</dbReference>
<reference evidence="3 4" key="1">
    <citation type="journal article" date="2015" name="Genome Announc.">
        <title>Genome Sequence of Lactobacillus curieae CCTCC M 2011381T, a Novel Producer of Gamma-aminobutyric Acid.</title>
        <authorList>
            <person name="Wang Y."/>
            <person name="Wang Y."/>
            <person name="Lang C."/>
            <person name="Wei D."/>
            <person name="Xu P."/>
            <person name="Xie J."/>
        </authorList>
    </citation>
    <scope>NUCLEOTIDE SEQUENCE [LARGE SCALE GENOMIC DNA]</scope>
    <source>
        <strain evidence="3 4">CCTCC M 2011381</strain>
    </source>
</reference>
<keyword evidence="1 3" id="KW-0255">Endonuclease</keyword>
<evidence type="ECO:0000313" key="4">
    <source>
        <dbReference type="Proteomes" id="UP000030361"/>
    </source>
</evidence>
<comment type="catalytic activity">
    <reaction evidence="1">
        <text>Endonucleolytic cleavage of DNA to give specific double-stranded fragments with terminal 5'-phosphates.</text>
        <dbReference type="EC" id="3.1.21.4"/>
    </reaction>
</comment>
<keyword evidence="1" id="KW-0680">Restriction system</keyword>
<dbReference type="Pfam" id="PF04556">
    <property type="entry name" value="DpnII"/>
    <property type="match status" value="1"/>
</dbReference>
<dbReference type="EC" id="3.1.21.4" evidence="1"/>
<dbReference type="InterPro" id="IPR021191">
    <property type="entry name" value="Restrct_endonuc_II_DpnII"/>
</dbReference>
<protein>
    <recommendedName>
        <fullName evidence="1">Type-2 restriction enzyme</fullName>
        <ecNumber evidence="1">3.1.21.4</ecNumber>
    </recommendedName>
</protein>
<gene>
    <name evidence="3" type="ORF">PL11_002980</name>
</gene>
<dbReference type="AlphaFoldDB" id="A0A1S6QH68"/>
<dbReference type="Proteomes" id="UP000030361">
    <property type="component" value="Chromosome"/>
</dbReference>
<accession>A0A1S6QH68</accession>
<keyword evidence="1" id="KW-0378">Hydrolase</keyword>
<dbReference type="GO" id="GO:0009307">
    <property type="term" value="P:DNA restriction-modification system"/>
    <property type="evidence" value="ECO:0007669"/>
    <property type="project" value="UniProtKB-UniRule"/>
</dbReference>